<name>A0ABQ9ZZ90_9CRUS</name>
<evidence type="ECO:0000313" key="1">
    <source>
        <dbReference type="EMBL" id="KAK4018232.1"/>
    </source>
</evidence>
<sequence length="69" mass="8062">MKTTFSLDTLGRPEEPLDIWKAFETSNEDDEVELNEKQSSKNVEIVWMHERGKEKGRRGREFALYSKGS</sequence>
<reference evidence="1 2" key="1">
    <citation type="journal article" date="2023" name="Nucleic Acids Res.">
        <title>The hologenome of Daphnia magna reveals possible DNA methylation and microbiome-mediated evolution of the host genome.</title>
        <authorList>
            <person name="Chaturvedi A."/>
            <person name="Li X."/>
            <person name="Dhandapani V."/>
            <person name="Marshall H."/>
            <person name="Kissane S."/>
            <person name="Cuenca-Cambronero M."/>
            <person name="Asole G."/>
            <person name="Calvet F."/>
            <person name="Ruiz-Romero M."/>
            <person name="Marangio P."/>
            <person name="Guigo R."/>
            <person name="Rago D."/>
            <person name="Mirbahai L."/>
            <person name="Eastwood N."/>
            <person name="Colbourne J.K."/>
            <person name="Zhou J."/>
            <person name="Mallon E."/>
            <person name="Orsini L."/>
        </authorList>
    </citation>
    <scope>NUCLEOTIDE SEQUENCE [LARGE SCALE GENOMIC DNA]</scope>
    <source>
        <strain evidence="1">LRV0_1</strain>
    </source>
</reference>
<evidence type="ECO:0000313" key="2">
    <source>
        <dbReference type="Proteomes" id="UP001234178"/>
    </source>
</evidence>
<protein>
    <submittedName>
        <fullName evidence="1">Uncharacterized protein</fullName>
    </submittedName>
</protein>
<proteinExistence type="predicted"/>
<gene>
    <name evidence="1" type="ORF">OUZ56_000299</name>
</gene>
<comment type="caution">
    <text evidence="1">The sequence shown here is derived from an EMBL/GenBank/DDBJ whole genome shotgun (WGS) entry which is preliminary data.</text>
</comment>
<dbReference type="EMBL" id="JAOYFB010000036">
    <property type="protein sequence ID" value="KAK4018232.1"/>
    <property type="molecule type" value="Genomic_DNA"/>
</dbReference>
<accession>A0ABQ9ZZ90</accession>
<dbReference type="Proteomes" id="UP001234178">
    <property type="component" value="Unassembled WGS sequence"/>
</dbReference>
<organism evidence="1 2">
    <name type="scientific">Daphnia magna</name>
    <dbReference type="NCBI Taxonomy" id="35525"/>
    <lineage>
        <taxon>Eukaryota</taxon>
        <taxon>Metazoa</taxon>
        <taxon>Ecdysozoa</taxon>
        <taxon>Arthropoda</taxon>
        <taxon>Crustacea</taxon>
        <taxon>Branchiopoda</taxon>
        <taxon>Diplostraca</taxon>
        <taxon>Cladocera</taxon>
        <taxon>Anomopoda</taxon>
        <taxon>Daphniidae</taxon>
        <taxon>Daphnia</taxon>
    </lineage>
</organism>
<keyword evidence="2" id="KW-1185">Reference proteome</keyword>